<dbReference type="InterPro" id="IPR027417">
    <property type="entry name" value="P-loop_NTPase"/>
</dbReference>
<evidence type="ECO:0000256" key="1">
    <source>
        <dbReference type="ARBA" id="ARBA00005417"/>
    </source>
</evidence>
<dbReference type="OrthoDB" id="9804819at2"/>
<dbReference type="RefSeq" id="WP_123744090.1">
    <property type="nucleotide sequence ID" value="NZ_RJKM01000001.1"/>
</dbReference>
<dbReference type="Gene3D" id="3.40.50.300">
    <property type="entry name" value="P-loop containing nucleotide triphosphate hydrolases"/>
    <property type="match status" value="1"/>
</dbReference>
<comment type="similarity">
    <text evidence="1">Belongs to the ABC transporter superfamily.</text>
</comment>
<evidence type="ECO:0000259" key="5">
    <source>
        <dbReference type="PROSITE" id="PS50893"/>
    </source>
</evidence>
<evidence type="ECO:0000256" key="3">
    <source>
        <dbReference type="ARBA" id="ARBA00022741"/>
    </source>
</evidence>
<dbReference type="SMART" id="SM00382">
    <property type="entry name" value="AAA"/>
    <property type="match status" value="1"/>
</dbReference>
<sequence>MTTSTSARVEPVSTGSTPVLAARTRGLRKVYGRTVAVDRVDLDVPQGAVLGMLGPNGSGKTTTIRMLLGLVRPTEGEVELLGEALPDGVAQALPHVGALVEGPGFHPFLSGRENLRRAAAFEPLLASGDIRQAVEDALERVGLGAAAHRRYRGYSLGMKQRLGLASALLVKRKLIVLDEPTNGLDPAGTREVRKVIADLHEAGSTVVVSSHLLSEIEATCTHVAVLHRGTVVAQGELAELLHADSSSLLVVTPDVDDALNALRAGRISARPISAGGAGDEATEGVRVELMGTTAPVVVRTLVDAGVEVHEARRHRTGLEDLFARLTEAEESEHNLSAVDTIEEGAR</sequence>
<dbReference type="InterPro" id="IPR017871">
    <property type="entry name" value="ABC_transporter-like_CS"/>
</dbReference>
<dbReference type="SUPFAM" id="SSF52540">
    <property type="entry name" value="P-loop containing nucleoside triphosphate hydrolases"/>
    <property type="match status" value="1"/>
</dbReference>
<reference evidence="6 7" key="1">
    <citation type="submission" date="2018-11" db="EMBL/GenBank/DDBJ databases">
        <title>Sequencing the genomes of 1000 actinobacteria strains.</title>
        <authorList>
            <person name="Klenk H.-P."/>
        </authorList>
    </citation>
    <scope>NUCLEOTIDE SEQUENCE [LARGE SCALE GENOMIC DNA]</scope>
    <source>
        <strain evidence="6 7">DSM 44231</strain>
    </source>
</reference>
<dbReference type="PROSITE" id="PS00211">
    <property type="entry name" value="ABC_TRANSPORTER_1"/>
    <property type="match status" value="1"/>
</dbReference>
<keyword evidence="4 6" id="KW-0067">ATP-binding</keyword>
<dbReference type="GO" id="GO:0016887">
    <property type="term" value="F:ATP hydrolysis activity"/>
    <property type="evidence" value="ECO:0007669"/>
    <property type="project" value="InterPro"/>
</dbReference>
<gene>
    <name evidence="6" type="ORF">EDD40_3802</name>
</gene>
<keyword evidence="7" id="KW-1185">Reference proteome</keyword>
<dbReference type="InterPro" id="IPR003439">
    <property type="entry name" value="ABC_transporter-like_ATP-bd"/>
</dbReference>
<dbReference type="Proteomes" id="UP000268727">
    <property type="component" value="Unassembled WGS sequence"/>
</dbReference>
<evidence type="ECO:0000313" key="7">
    <source>
        <dbReference type="Proteomes" id="UP000268727"/>
    </source>
</evidence>
<evidence type="ECO:0000256" key="4">
    <source>
        <dbReference type="ARBA" id="ARBA00022840"/>
    </source>
</evidence>
<keyword evidence="3" id="KW-0547">Nucleotide-binding</keyword>
<dbReference type="PROSITE" id="PS50893">
    <property type="entry name" value="ABC_TRANSPORTER_2"/>
    <property type="match status" value="1"/>
</dbReference>
<dbReference type="PANTHER" id="PTHR43335">
    <property type="entry name" value="ABC TRANSPORTER, ATP-BINDING PROTEIN"/>
    <property type="match status" value="1"/>
</dbReference>
<organism evidence="6 7">
    <name type="scientific">Saccharothrix texasensis</name>
    <dbReference type="NCBI Taxonomy" id="103734"/>
    <lineage>
        <taxon>Bacteria</taxon>
        <taxon>Bacillati</taxon>
        <taxon>Actinomycetota</taxon>
        <taxon>Actinomycetes</taxon>
        <taxon>Pseudonocardiales</taxon>
        <taxon>Pseudonocardiaceae</taxon>
        <taxon>Saccharothrix</taxon>
    </lineage>
</organism>
<dbReference type="EMBL" id="RJKM01000001">
    <property type="protein sequence ID" value="ROP38448.1"/>
    <property type="molecule type" value="Genomic_DNA"/>
</dbReference>
<feature type="domain" description="ABC transporter" evidence="5">
    <location>
        <begin position="22"/>
        <end position="253"/>
    </location>
</feature>
<protein>
    <submittedName>
        <fullName evidence="6">ABC-2 type transport system ATP-binding protein</fullName>
    </submittedName>
</protein>
<keyword evidence="2" id="KW-0813">Transport</keyword>
<comment type="caution">
    <text evidence="6">The sequence shown here is derived from an EMBL/GenBank/DDBJ whole genome shotgun (WGS) entry which is preliminary data.</text>
</comment>
<dbReference type="Pfam" id="PF00005">
    <property type="entry name" value="ABC_tran"/>
    <property type="match status" value="1"/>
</dbReference>
<evidence type="ECO:0000256" key="2">
    <source>
        <dbReference type="ARBA" id="ARBA00022448"/>
    </source>
</evidence>
<dbReference type="GO" id="GO:0005524">
    <property type="term" value="F:ATP binding"/>
    <property type="evidence" value="ECO:0007669"/>
    <property type="project" value="UniProtKB-KW"/>
</dbReference>
<proteinExistence type="inferred from homology"/>
<dbReference type="InterPro" id="IPR003593">
    <property type="entry name" value="AAA+_ATPase"/>
</dbReference>
<dbReference type="PANTHER" id="PTHR43335:SF4">
    <property type="entry name" value="ABC TRANSPORTER, ATP-BINDING PROTEIN"/>
    <property type="match status" value="1"/>
</dbReference>
<name>A0A3N1H7I3_9PSEU</name>
<evidence type="ECO:0000313" key="6">
    <source>
        <dbReference type="EMBL" id="ROP38448.1"/>
    </source>
</evidence>
<dbReference type="AlphaFoldDB" id="A0A3N1H7I3"/>
<accession>A0A3N1H7I3</accession>